<gene>
    <name evidence="2" type="primary">def</name>
    <name evidence="4" type="ORF">A2663_00870</name>
</gene>
<dbReference type="GO" id="GO:0006412">
    <property type="term" value="P:translation"/>
    <property type="evidence" value="ECO:0007669"/>
    <property type="project" value="UniProtKB-UniRule"/>
</dbReference>
<keyword evidence="2" id="KW-0378">Hydrolase</keyword>
<feature type="binding site" evidence="2">
    <location>
        <position position="93"/>
    </location>
    <ligand>
        <name>Fe cation</name>
        <dbReference type="ChEBI" id="CHEBI:24875"/>
    </ligand>
</feature>
<proteinExistence type="inferred from homology"/>
<feature type="coiled-coil region" evidence="3">
    <location>
        <begin position="15"/>
        <end position="45"/>
    </location>
</feature>
<evidence type="ECO:0000256" key="1">
    <source>
        <dbReference type="ARBA" id="ARBA00010759"/>
    </source>
</evidence>
<dbReference type="AlphaFoldDB" id="A0A1G1Y3U6"/>
<organism evidence="4 5">
    <name type="scientific">Candidatus Buchananbacteria bacterium RIFCSPHIGHO2_01_FULL_46_12</name>
    <dbReference type="NCBI Taxonomy" id="1797536"/>
    <lineage>
        <taxon>Bacteria</taxon>
        <taxon>Candidatus Buchananiibacteriota</taxon>
    </lineage>
</organism>
<feature type="active site" evidence="2">
    <location>
        <position position="136"/>
    </location>
</feature>
<dbReference type="GO" id="GO:0046872">
    <property type="term" value="F:metal ion binding"/>
    <property type="evidence" value="ECO:0007669"/>
    <property type="project" value="UniProtKB-KW"/>
</dbReference>
<evidence type="ECO:0000256" key="3">
    <source>
        <dbReference type="SAM" id="Coils"/>
    </source>
</evidence>
<dbReference type="PANTHER" id="PTHR10458">
    <property type="entry name" value="PEPTIDE DEFORMYLASE"/>
    <property type="match status" value="1"/>
</dbReference>
<feature type="binding site" evidence="2">
    <location>
        <position position="135"/>
    </location>
    <ligand>
        <name>Fe cation</name>
        <dbReference type="ChEBI" id="CHEBI:24875"/>
    </ligand>
</feature>
<comment type="catalytic activity">
    <reaction evidence="2">
        <text>N-terminal N-formyl-L-methionyl-[peptide] + H2O = N-terminal L-methionyl-[peptide] + formate</text>
        <dbReference type="Rhea" id="RHEA:24420"/>
        <dbReference type="Rhea" id="RHEA-COMP:10639"/>
        <dbReference type="Rhea" id="RHEA-COMP:10640"/>
        <dbReference type="ChEBI" id="CHEBI:15377"/>
        <dbReference type="ChEBI" id="CHEBI:15740"/>
        <dbReference type="ChEBI" id="CHEBI:49298"/>
        <dbReference type="ChEBI" id="CHEBI:64731"/>
        <dbReference type="EC" id="3.5.1.88"/>
    </reaction>
</comment>
<comment type="function">
    <text evidence="2">Removes the formyl group from the N-terminal Met of newly synthesized proteins. Requires at least a dipeptide for an efficient rate of reaction. N-terminal L-methionine is a prerequisite for activity but the enzyme has broad specificity at other positions.</text>
</comment>
<evidence type="ECO:0000313" key="4">
    <source>
        <dbReference type="EMBL" id="OGY47005.1"/>
    </source>
</evidence>
<evidence type="ECO:0000313" key="5">
    <source>
        <dbReference type="Proteomes" id="UP000178432"/>
    </source>
</evidence>
<dbReference type="InterPro" id="IPR036821">
    <property type="entry name" value="Peptide_deformylase_sf"/>
</dbReference>
<comment type="similarity">
    <text evidence="1 2">Belongs to the polypeptide deformylase family.</text>
</comment>
<dbReference type="PIRSF" id="PIRSF004749">
    <property type="entry name" value="Pep_def"/>
    <property type="match status" value="1"/>
</dbReference>
<dbReference type="EMBL" id="MHIF01000050">
    <property type="protein sequence ID" value="OGY47005.1"/>
    <property type="molecule type" value="Genomic_DNA"/>
</dbReference>
<dbReference type="Proteomes" id="UP000178432">
    <property type="component" value="Unassembled WGS sequence"/>
</dbReference>
<keyword evidence="2" id="KW-0408">Iron</keyword>
<dbReference type="SUPFAM" id="SSF56420">
    <property type="entry name" value="Peptide deformylase"/>
    <property type="match status" value="1"/>
</dbReference>
<name>A0A1G1Y3U6_9BACT</name>
<dbReference type="HAMAP" id="MF_00163">
    <property type="entry name" value="Pep_deformylase"/>
    <property type="match status" value="1"/>
</dbReference>
<dbReference type="PANTHER" id="PTHR10458:SF22">
    <property type="entry name" value="PEPTIDE DEFORMYLASE"/>
    <property type="match status" value="1"/>
</dbReference>
<comment type="caution">
    <text evidence="4">The sequence shown here is derived from an EMBL/GenBank/DDBJ whole genome shotgun (WGS) entry which is preliminary data.</text>
</comment>
<evidence type="ECO:0000256" key="2">
    <source>
        <dbReference type="HAMAP-Rule" id="MF_00163"/>
    </source>
</evidence>
<accession>A0A1G1Y3U6</accession>
<dbReference type="CDD" id="cd00487">
    <property type="entry name" value="Pep_deformylase"/>
    <property type="match status" value="1"/>
</dbReference>
<dbReference type="EC" id="3.5.1.88" evidence="2"/>
<keyword evidence="3" id="KW-0175">Coiled coil</keyword>
<reference evidence="4 5" key="1">
    <citation type="journal article" date="2016" name="Nat. Commun.">
        <title>Thousands of microbial genomes shed light on interconnected biogeochemical processes in an aquifer system.</title>
        <authorList>
            <person name="Anantharaman K."/>
            <person name="Brown C.T."/>
            <person name="Hug L.A."/>
            <person name="Sharon I."/>
            <person name="Castelle C.J."/>
            <person name="Probst A.J."/>
            <person name="Thomas B.C."/>
            <person name="Singh A."/>
            <person name="Wilkins M.J."/>
            <person name="Karaoz U."/>
            <person name="Brodie E.L."/>
            <person name="Williams K.H."/>
            <person name="Hubbard S.S."/>
            <person name="Banfield J.F."/>
        </authorList>
    </citation>
    <scope>NUCLEOTIDE SEQUENCE [LARGE SCALE GENOMIC DNA]</scope>
</reference>
<dbReference type="Pfam" id="PF01327">
    <property type="entry name" value="Pep_deformylase"/>
    <property type="match status" value="1"/>
</dbReference>
<dbReference type="NCBIfam" id="NF001159">
    <property type="entry name" value="PRK00150.1-3"/>
    <property type="match status" value="1"/>
</dbReference>
<dbReference type="InterPro" id="IPR023635">
    <property type="entry name" value="Peptide_deformylase"/>
</dbReference>
<dbReference type="Gene3D" id="3.90.45.10">
    <property type="entry name" value="Peptide deformylase"/>
    <property type="match status" value="1"/>
</dbReference>
<sequence>MAKLLPIKIYPCPVLRQKNRNLKTAELQKNEIKQLILNMAETMKQKDGAGLAAPQVGQNLRIAAINTEDGVLVLINPKILIKSWRQEIMEEGCLSLPEIFGLVKRSLKVNVTALDSDGKRIRFKATGMFARVIQHELDHLDGVLFIDKAREITQGGKILEKAR</sequence>
<feature type="binding site" evidence="2">
    <location>
        <position position="139"/>
    </location>
    <ligand>
        <name>Fe cation</name>
        <dbReference type="ChEBI" id="CHEBI:24875"/>
    </ligand>
</feature>
<keyword evidence="2" id="KW-0479">Metal-binding</keyword>
<keyword evidence="2" id="KW-0648">Protein biosynthesis</keyword>
<protein>
    <recommendedName>
        <fullName evidence="2">Peptide deformylase</fullName>
        <shortName evidence="2">PDF</shortName>
        <ecNumber evidence="2">3.5.1.88</ecNumber>
    </recommendedName>
    <alternativeName>
        <fullName evidence="2">Polypeptide deformylase</fullName>
    </alternativeName>
</protein>
<dbReference type="PRINTS" id="PR01576">
    <property type="entry name" value="PDEFORMYLASE"/>
</dbReference>
<dbReference type="GO" id="GO:0042586">
    <property type="term" value="F:peptide deformylase activity"/>
    <property type="evidence" value="ECO:0007669"/>
    <property type="project" value="UniProtKB-UniRule"/>
</dbReference>
<comment type="cofactor">
    <cofactor evidence="2">
        <name>Fe(2+)</name>
        <dbReference type="ChEBI" id="CHEBI:29033"/>
    </cofactor>
    <text evidence="2">Binds 1 Fe(2+) ion.</text>
</comment>
<dbReference type="NCBIfam" id="TIGR00079">
    <property type="entry name" value="pept_deformyl"/>
    <property type="match status" value="1"/>
</dbReference>